<feature type="compositionally biased region" description="Pro residues" evidence="1">
    <location>
        <begin position="33"/>
        <end position="47"/>
    </location>
</feature>
<dbReference type="InterPro" id="IPR036249">
    <property type="entry name" value="Thioredoxin-like_sf"/>
</dbReference>
<feature type="domain" description="DSBA-like thioredoxin" evidence="2">
    <location>
        <begin position="68"/>
        <end position="246"/>
    </location>
</feature>
<dbReference type="AlphaFoldDB" id="A0A8H3EZ21"/>
<dbReference type="PANTHER" id="PTHR13887">
    <property type="entry name" value="GLUTATHIONE S-TRANSFERASE KAPPA"/>
    <property type="match status" value="1"/>
</dbReference>
<name>A0A8H3EZ21_9LECA</name>
<dbReference type="Proteomes" id="UP000664521">
    <property type="component" value="Unassembled WGS sequence"/>
</dbReference>
<evidence type="ECO:0000259" key="2">
    <source>
        <dbReference type="Pfam" id="PF01323"/>
    </source>
</evidence>
<reference evidence="3" key="1">
    <citation type="submission" date="2021-03" db="EMBL/GenBank/DDBJ databases">
        <authorList>
            <person name="Tagirdzhanova G."/>
        </authorList>
    </citation>
    <scope>NUCLEOTIDE SEQUENCE</scope>
</reference>
<organism evidence="3 4">
    <name type="scientific">Heterodermia speciosa</name>
    <dbReference type="NCBI Taxonomy" id="116794"/>
    <lineage>
        <taxon>Eukaryota</taxon>
        <taxon>Fungi</taxon>
        <taxon>Dikarya</taxon>
        <taxon>Ascomycota</taxon>
        <taxon>Pezizomycotina</taxon>
        <taxon>Lecanoromycetes</taxon>
        <taxon>OSLEUM clade</taxon>
        <taxon>Lecanoromycetidae</taxon>
        <taxon>Caliciales</taxon>
        <taxon>Physciaceae</taxon>
        <taxon>Heterodermia</taxon>
    </lineage>
</organism>
<evidence type="ECO:0000313" key="3">
    <source>
        <dbReference type="EMBL" id="CAF9915124.1"/>
    </source>
</evidence>
<accession>A0A8H3EZ21</accession>
<evidence type="ECO:0000313" key="4">
    <source>
        <dbReference type="Proteomes" id="UP000664521"/>
    </source>
</evidence>
<keyword evidence="4" id="KW-1185">Reference proteome</keyword>
<proteinExistence type="predicted"/>
<evidence type="ECO:0000256" key="1">
    <source>
        <dbReference type="SAM" id="MobiDB-lite"/>
    </source>
</evidence>
<dbReference type="InterPro" id="IPR001853">
    <property type="entry name" value="DSBA-like_thioredoxin_dom"/>
</dbReference>
<sequence length="254" mass="28092">MTNFNISIVSDTVCPWCYVGKNKAHLERSPQGIPLPPLSQPTLPKPPNHLRTDSPSLSSPELDLAIAAHKSRFPSDTFTTTWHPYYLNPNAPIPSVDKRSLYASKFGAERSVMMFQRLESIGKKVGIRFSFGGKTGNTRDSHRLIQMAGTKGEDVQVKVVEKLFRAYFEEEKDITSREVLKAAAVESGLGQQEVSEWLESDMGGEQVDKEVMEAQLKGINGVPNFVLQGQLEIGGAQDPEAFVRAFEQVKAVEA</sequence>
<dbReference type="Pfam" id="PF01323">
    <property type="entry name" value="DSBA"/>
    <property type="match status" value="1"/>
</dbReference>
<protein>
    <recommendedName>
        <fullName evidence="2">DSBA-like thioredoxin domain-containing protein</fullName>
    </recommendedName>
</protein>
<comment type="caution">
    <text evidence="3">The sequence shown here is derived from an EMBL/GenBank/DDBJ whole genome shotgun (WGS) entry which is preliminary data.</text>
</comment>
<dbReference type="OrthoDB" id="1930760at2759"/>
<feature type="region of interest" description="Disordered" evidence="1">
    <location>
        <begin position="29"/>
        <end position="57"/>
    </location>
</feature>
<dbReference type="EMBL" id="CAJPDS010000015">
    <property type="protein sequence ID" value="CAF9915124.1"/>
    <property type="molecule type" value="Genomic_DNA"/>
</dbReference>
<dbReference type="CDD" id="cd03024">
    <property type="entry name" value="DsbA_FrnE"/>
    <property type="match status" value="1"/>
</dbReference>
<dbReference type="PANTHER" id="PTHR13887:SF41">
    <property type="entry name" value="THIOREDOXIN SUPERFAMILY PROTEIN"/>
    <property type="match status" value="1"/>
</dbReference>
<gene>
    <name evidence="3" type="ORF">HETSPECPRED_002307</name>
</gene>
<dbReference type="GO" id="GO:0016491">
    <property type="term" value="F:oxidoreductase activity"/>
    <property type="evidence" value="ECO:0007669"/>
    <property type="project" value="InterPro"/>
</dbReference>
<dbReference type="SUPFAM" id="SSF52833">
    <property type="entry name" value="Thioredoxin-like"/>
    <property type="match status" value="1"/>
</dbReference>
<dbReference type="Gene3D" id="3.40.30.10">
    <property type="entry name" value="Glutaredoxin"/>
    <property type="match status" value="2"/>
</dbReference>